<keyword evidence="7" id="KW-0472">Membrane</keyword>
<keyword evidence="10" id="KW-1185">Reference proteome</keyword>
<feature type="domain" description="Histidine kinase" evidence="8">
    <location>
        <begin position="287"/>
        <end position="376"/>
    </location>
</feature>
<dbReference type="RefSeq" id="WP_209645142.1">
    <property type="nucleotide sequence ID" value="NZ_JAGINW010000001.1"/>
</dbReference>
<evidence type="ECO:0000313" key="10">
    <source>
        <dbReference type="Proteomes" id="UP001519332"/>
    </source>
</evidence>
<dbReference type="InterPro" id="IPR004358">
    <property type="entry name" value="Sig_transdc_His_kin-like_C"/>
</dbReference>
<feature type="transmembrane region" description="Helical" evidence="7">
    <location>
        <begin position="41"/>
        <end position="60"/>
    </location>
</feature>
<dbReference type="EC" id="2.7.13.3" evidence="2"/>
<evidence type="ECO:0000256" key="5">
    <source>
        <dbReference type="ARBA" id="ARBA00023012"/>
    </source>
</evidence>
<evidence type="ECO:0000256" key="3">
    <source>
        <dbReference type="ARBA" id="ARBA00022679"/>
    </source>
</evidence>
<dbReference type="Gene3D" id="3.30.565.10">
    <property type="entry name" value="Histidine kinase-like ATPase, C-terminal domain"/>
    <property type="match status" value="1"/>
</dbReference>
<feature type="region of interest" description="Disordered" evidence="6">
    <location>
        <begin position="359"/>
        <end position="379"/>
    </location>
</feature>
<dbReference type="InterPro" id="IPR050482">
    <property type="entry name" value="Sensor_HK_TwoCompSys"/>
</dbReference>
<comment type="caution">
    <text evidence="9">The sequence shown here is derived from an EMBL/GenBank/DDBJ whole genome shotgun (WGS) entry which is preliminary data.</text>
</comment>
<dbReference type="PROSITE" id="PS50109">
    <property type="entry name" value="HIS_KIN"/>
    <property type="match status" value="1"/>
</dbReference>
<feature type="compositionally biased region" description="Basic and acidic residues" evidence="6">
    <location>
        <begin position="366"/>
        <end position="379"/>
    </location>
</feature>
<organism evidence="9 10">
    <name type="scientific">Kibdelosporangium banguiense</name>
    <dbReference type="NCBI Taxonomy" id="1365924"/>
    <lineage>
        <taxon>Bacteria</taxon>
        <taxon>Bacillati</taxon>
        <taxon>Actinomycetota</taxon>
        <taxon>Actinomycetes</taxon>
        <taxon>Pseudonocardiales</taxon>
        <taxon>Pseudonocardiaceae</taxon>
        <taxon>Kibdelosporangium</taxon>
    </lineage>
</organism>
<proteinExistence type="predicted"/>
<dbReference type="SUPFAM" id="SSF55874">
    <property type="entry name" value="ATPase domain of HSP90 chaperone/DNA topoisomerase II/histidine kinase"/>
    <property type="match status" value="1"/>
</dbReference>
<dbReference type="SMART" id="SM00387">
    <property type="entry name" value="HATPase_c"/>
    <property type="match status" value="1"/>
</dbReference>
<dbReference type="CDD" id="cd16917">
    <property type="entry name" value="HATPase_UhpB-NarQ-NarX-like"/>
    <property type="match status" value="1"/>
</dbReference>
<evidence type="ECO:0000259" key="8">
    <source>
        <dbReference type="PROSITE" id="PS50109"/>
    </source>
</evidence>
<accession>A0ABS4TVT0</accession>
<dbReference type="PANTHER" id="PTHR24421">
    <property type="entry name" value="NITRATE/NITRITE SENSOR PROTEIN NARX-RELATED"/>
    <property type="match status" value="1"/>
</dbReference>
<evidence type="ECO:0000256" key="6">
    <source>
        <dbReference type="SAM" id="MobiDB-lite"/>
    </source>
</evidence>
<evidence type="ECO:0000256" key="2">
    <source>
        <dbReference type="ARBA" id="ARBA00012438"/>
    </source>
</evidence>
<keyword evidence="7" id="KW-1133">Transmembrane helix</keyword>
<sequence length="379" mass="39947">MSEGPRHPAPILLVLALRWLAFGWMLTVALVSGQIQRPVEAAIALLATGCWTAWLTVAAVRRMRLVLAADVAVAIALNVVYGHIYPPHAMLTNHPSFMGAYPAAAVAACGVVYRLRGGCAAGLVLGFSLPFAYAANEIALDRLSFLQVLTMIGGGLSYVLLGGTIGAAARQLNALHERATRDGQRAARMAERQRIVAQIHDDVLQQLGRLRAGIREMSGGPALDAVAEGIARQESALRSLGSAEPDPPPGVVSLHAQLAELVERYGDVPVRLITAGPFPLPTGMATEITAAVAELLTNVVKHAQAHQVWLTVLPDGGDITVTVRDDGVGFPPGQDTGGLGLRLSVQARVHRMAGSVRIRSSPGHGTEVELRVPKGNDHG</sequence>
<dbReference type="InterPro" id="IPR036890">
    <property type="entry name" value="HATPase_C_sf"/>
</dbReference>
<name>A0ABS4TVT0_9PSEU</name>
<feature type="transmembrane region" description="Helical" evidence="7">
    <location>
        <begin position="145"/>
        <end position="169"/>
    </location>
</feature>
<feature type="transmembrane region" description="Helical" evidence="7">
    <location>
        <begin position="12"/>
        <end position="35"/>
    </location>
</feature>
<feature type="transmembrane region" description="Helical" evidence="7">
    <location>
        <begin position="120"/>
        <end position="139"/>
    </location>
</feature>
<dbReference type="InterPro" id="IPR003594">
    <property type="entry name" value="HATPase_dom"/>
</dbReference>
<feature type="transmembrane region" description="Helical" evidence="7">
    <location>
        <begin position="96"/>
        <end position="113"/>
    </location>
</feature>
<dbReference type="Pfam" id="PF02518">
    <property type="entry name" value="HATPase_c"/>
    <property type="match status" value="1"/>
</dbReference>
<keyword evidence="5" id="KW-0902">Two-component regulatory system</keyword>
<comment type="catalytic activity">
    <reaction evidence="1">
        <text>ATP + protein L-histidine = ADP + protein N-phospho-L-histidine.</text>
        <dbReference type="EC" id="2.7.13.3"/>
    </reaction>
</comment>
<keyword evidence="4 9" id="KW-0418">Kinase</keyword>
<dbReference type="EMBL" id="JAGINW010000001">
    <property type="protein sequence ID" value="MBP2328074.1"/>
    <property type="molecule type" value="Genomic_DNA"/>
</dbReference>
<reference evidence="9 10" key="1">
    <citation type="submission" date="2021-03" db="EMBL/GenBank/DDBJ databases">
        <title>Sequencing the genomes of 1000 actinobacteria strains.</title>
        <authorList>
            <person name="Klenk H.-P."/>
        </authorList>
    </citation>
    <scope>NUCLEOTIDE SEQUENCE [LARGE SCALE GENOMIC DNA]</scope>
    <source>
        <strain evidence="9 10">DSM 46670</strain>
    </source>
</reference>
<evidence type="ECO:0000256" key="7">
    <source>
        <dbReference type="SAM" id="Phobius"/>
    </source>
</evidence>
<feature type="transmembrane region" description="Helical" evidence="7">
    <location>
        <begin position="65"/>
        <end position="84"/>
    </location>
</feature>
<dbReference type="InterPro" id="IPR005467">
    <property type="entry name" value="His_kinase_dom"/>
</dbReference>
<protein>
    <recommendedName>
        <fullName evidence="2">histidine kinase</fullName>
        <ecNumber evidence="2">2.7.13.3</ecNumber>
    </recommendedName>
</protein>
<keyword evidence="3" id="KW-0808">Transferase</keyword>
<keyword evidence="7" id="KW-0812">Transmembrane</keyword>
<evidence type="ECO:0000313" key="9">
    <source>
        <dbReference type="EMBL" id="MBP2328074.1"/>
    </source>
</evidence>
<evidence type="ECO:0000256" key="4">
    <source>
        <dbReference type="ARBA" id="ARBA00022777"/>
    </source>
</evidence>
<dbReference type="PANTHER" id="PTHR24421:SF61">
    <property type="entry name" value="OXYGEN SENSOR HISTIDINE KINASE NREB"/>
    <property type="match status" value="1"/>
</dbReference>
<gene>
    <name evidence="9" type="ORF">JOF56_008459</name>
</gene>
<dbReference type="GO" id="GO:0016301">
    <property type="term" value="F:kinase activity"/>
    <property type="evidence" value="ECO:0007669"/>
    <property type="project" value="UniProtKB-KW"/>
</dbReference>
<dbReference type="Proteomes" id="UP001519332">
    <property type="component" value="Unassembled WGS sequence"/>
</dbReference>
<dbReference type="PRINTS" id="PR00344">
    <property type="entry name" value="BCTRLSENSOR"/>
</dbReference>
<evidence type="ECO:0000256" key="1">
    <source>
        <dbReference type="ARBA" id="ARBA00000085"/>
    </source>
</evidence>